<dbReference type="PANTHER" id="PTHR22930">
    <property type="match status" value="1"/>
</dbReference>
<comment type="cofactor">
    <cofactor evidence="1">
        <name>a divalent metal cation</name>
        <dbReference type="ChEBI" id="CHEBI:60240"/>
    </cofactor>
</comment>
<comment type="subcellular location">
    <subcellularLocation>
        <location evidence="2">Nucleus</location>
    </subcellularLocation>
</comment>
<keyword evidence="10" id="KW-1185">Reference proteome</keyword>
<evidence type="ECO:0000256" key="7">
    <source>
        <dbReference type="ARBA" id="ARBA00023242"/>
    </source>
</evidence>
<dbReference type="Proteomes" id="UP000007819">
    <property type="component" value="Chromosome X"/>
</dbReference>
<keyword evidence="4" id="KW-0540">Nuclease</keyword>
<dbReference type="InterPro" id="IPR027806">
    <property type="entry name" value="HARBI1_dom"/>
</dbReference>
<evidence type="ECO:0000256" key="5">
    <source>
        <dbReference type="ARBA" id="ARBA00022723"/>
    </source>
</evidence>
<proteinExistence type="inferred from homology"/>
<feature type="domain" description="DDE Tnp4" evidence="8">
    <location>
        <begin position="2"/>
        <end position="138"/>
    </location>
</feature>
<keyword evidence="6" id="KW-0378">Hydrolase</keyword>
<dbReference type="Pfam" id="PF13359">
    <property type="entry name" value="DDE_Tnp_4"/>
    <property type="match status" value="1"/>
</dbReference>
<keyword evidence="7" id="KW-0539">Nucleus</keyword>
<name>A0A8R1X086_ACYPI</name>
<dbReference type="GO" id="GO:0016787">
    <property type="term" value="F:hydrolase activity"/>
    <property type="evidence" value="ECO:0007669"/>
    <property type="project" value="UniProtKB-KW"/>
</dbReference>
<organism evidence="9 10">
    <name type="scientific">Acyrthosiphon pisum</name>
    <name type="common">Pea aphid</name>
    <dbReference type="NCBI Taxonomy" id="7029"/>
    <lineage>
        <taxon>Eukaryota</taxon>
        <taxon>Metazoa</taxon>
        <taxon>Ecdysozoa</taxon>
        <taxon>Arthropoda</taxon>
        <taxon>Hexapoda</taxon>
        <taxon>Insecta</taxon>
        <taxon>Pterygota</taxon>
        <taxon>Neoptera</taxon>
        <taxon>Paraneoptera</taxon>
        <taxon>Hemiptera</taxon>
        <taxon>Sternorrhyncha</taxon>
        <taxon>Aphidomorpha</taxon>
        <taxon>Aphidoidea</taxon>
        <taxon>Aphididae</taxon>
        <taxon>Macrosiphini</taxon>
        <taxon>Acyrthosiphon</taxon>
    </lineage>
</organism>
<dbReference type="KEGG" id="api:103307752"/>
<dbReference type="PANTHER" id="PTHR22930:SF269">
    <property type="entry name" value="NUCLEASE HARBI1-LIKE PROTEIN"/>
    <property type="match status" value="1"/>
</dbReference>
<dbReference type="InterPro" id="IPR045249">
    <property type="entry name" value="HARBI1-like"/>
</dbReference>
<dbReference type="OrthoDB" id="6749593at2759"/>
<sequence>MALVDANYKFISVDVGSMGRFSDANIFTSSVLAKKMNRQSLQIPPPEFLPVFQQPLPYIFVADEAFPLSENLMRPYPKKSVVGNMENKIFNYRLSRARQTVKCTFGILASCFRVFRKPFEIKVESVDNVVKAACVLHNYLRKETIISNNITEEIGEMPDTQLLPLANNNCRTGSNAFLVRQKYTDYFNTVEVYLGK</sequence>
<evidence type="ECO:0000259" key="8">
    <source>
        <dbReference type="Pfam" id="PF13359"/>
    </source>
</evidence>
<accession>A0A8R1X086</accession>
<dbReference type="GO" id="GO:0046872">
    <property type="term" value="F:metal ion binding"/>
    <property type="evidence" value="ECO:0007669"/>
    <property type="project" value="UniProtKB-KW"/>
</dbReference>
<keyword evidence="5" id="KW-0479">Metal-binding</keyword>
<dbReference type="GO" id="GO:0004518">
    <property type="term" value="F:nuclease activity"/>
    <property type="evidence" value="ECO:0007669"/>
    <property type="project" value="UniProtKB-KW"/>
</dbReference>
<dbReference type="EnsemblMetazoa" id="XM_008180023.1">
    <property type="protein sequence ID" value="XP_008178245.1"/>
    <property type="gene ID" value="LOC103307752"/>
</dbReference>
<evidence type="ECO:0000256" key="1">
    <source>
        <dbReference type="ARBA" id="ARBA00001968"/>
    </source>
</evidence>
<evidence type="ECO:0000256" key="4">
    <source>
        <dbReference type="ARBA" id="ARBA00022722"/>
    </source>
</evidence>
<dbReference type="GeneID" id="103307752"/>
<reference evidence="10" key="1">
    <citation type="submission" date="2010-06" db="EMBL/GenBank/DDBJ databases">
        <authorList>
            <person name="Jiang H."/>
            <person name="Abraham K."/>
            <person name="Ali S."/>
            <person name="Alsbrooks S.L."/>
            <person name="Anim B.N."/>
            <person name="Anosike U.S."/>
            <person name="Attaway T."/>
            <person name="Bandaranaike D.P."/>
            <person name="Battles P.K."/>
            <person name="Bell S.N."/>
            <person name="Bell A.V."/>
            <person name="Beltran B."/>
            <person name="Bickham C."/>
            <person name="Bustamante Y."/>
            <person name="Caleb T."/>
            <person name="Canada A."/>
            <person name="Cardenas V."/>
            <person name="Carter K."/>
            <person name="Chacko J."/>
            <person name="Chandrabose M.N."/>
            <person name="Chavez D."/>
            <person name="Chavez A."/>
            <person name="Chen L."/>
            <person name="Chu H.-S."/>
            <person name="Claassen K.J."/>
            <person name="Cockrell R."/>
            <person name="Collins M."/>
            <person name="Cooper J.A."/>
            <person name="Cree A."/>
            <person name="Curry S.M."/>
            <person name="Da Y."/>
            <person name="Dao M.D."/>
            <person name="Das B."/>
            <person name="Davila M.-L."/>
            <person name="Davy-Carroll L."/>
            <person name="Denson S."/>
            <person name="Dinh H."/>
            <person name="Ebong V.E."/>
            <person name="Edwards J.R."/>
            <person name="Egan A."/>
            <person name="El-Daye J."/>
            <person name="Escobedo L."/>
            <person name="Fernandez S."/>
            <person name="Fernando P.R."/>
            <person name="Flagg N."/>
            <person name="Forbes L.D."/>
            <person name="Fowler R.G."/>
            <person name="Fu Q."/>
            <person name="Gabisi R.A."/>
            <person name="Ganer J."/>
            <person name="Garbino Pronczuk A."/>
            <person name="Garcia R.M."/>
            <person name="Garner T."/>
            <person name="Garrett T.E."/>
            <person name="Gonzalez D.A."/>
            <person name="Hamid H."/>
            <person name="Hawkins E.S."/>
            <person name="Hirani K."/>
            <person name="Hogues M.E."/>
            <person name="Hollins B."/>
            <person name="Hsiao C.-H."/>
            <person name="Jabil R."/>
            <person name="James M.L."/>
            <person name="Jhangiani S.N."/>
            <person name="Johnson B."/>
            <person name="Johnson Q."/>
            <person name="Joshi V."/>
            <person name="Kalu J.B."/>
            <person name="Kam C."/>
            <person name="Kashfia A."/>
            <person name="Keebler J."/>
            <person name="Kisamo H."/>
            <person name="Kovar C.L."/>
            <person name="Lago L.A."/>
            <person name="Lai C.-Y."/>
            <person name="Laidlaw J."/>
            <person name="Lara F."/>
            <person name="Le T.-K."/>
            <person name="Lee S.L."/>
            <person name="Legall F.H."/>
            <person name="Lemon S.J."/>
            <person name="Lewis L.R."/>
            <person name="Li B."/>
            <person name="Liu Y."/>
            <person name="Liu Y.-S."/>
            <person name="Lopez J."/>
            <person name="Lozado R.J."/>
            <person name="Lu J."/>
            <person name="Madu R.C."/>
            <person name="Maheshwari M."/>
            <person name="Maheshwari R."/>
            <person name="Malloy K."/>
            <person name="Martinez E."/>
            <person name="Mathew T."/>
            <person name="Mercado I.C."/>
            <person name="Mercado C."/>
            <person name="Meyer B."/>
            <person name="Montgomery K."/>
            <person name="Morgan M.B."/>
            <person name="Munidasa M."/>
            <person name="Nazareth L.V."/>
            <person name="Nelson J."/>
            <person name="Ng B.M."/>
            <person name="Nguyen N.B."/>
            <person name="Nguyen P.Q."/>
            <person name="Nguyen T."/>
            <person name="Obregon M."/>
            <person name="Okwuonu G.O."/>
            <person name="Onwere C.G."/>
            <person name="Orozco G."/>
            <person name="Parra A."/>
            <person name="Patel S."/>
            <person name="Patil S."/>
            <person name="Perez A."/>
            <person name="Perez Y."/>
            <person name="Pham C."/>
            <person name="Primus E.L."/>
            <person name="Pu L.-L."/>
            <person name="Puazo M."/>
            <person name="Qin X."/>
            <person name="Quiroz J.B."/>
            <person name="Reese J."/>
            <person name="Richards S."/>
            <person name="Rives C.M."/>
            <person name="Robberts R."/>
            <person name="Ruiz S.J."/>
            <person name="Ruiz M.J."/>
            <person name="Santibanez J."/>
            <person name="Schneider B.W."/>
            <person name="Sisson I."/>
            <person name="Smith M."/>
            <person name="Sodergren E."/>
            <person name="Song X.-Z."/>
            <person name="Song B.B."/>
            <person name="Summersgill H."/>
            <person name="Thelus R."/>
            <person name="Thornton R.D."/>
            <person name="Trejos Z.Y."/>
            <person name="Usmani K."/>
            <person name="Vattathil S."/>
            <person name="Villasana D."/>
            <person name="Walker D.L."/>
            <person name="Wang S."/>
            <person name="Wang K."/>
            <person name="White C.S."/>
            <person name="Williams A.C."/>
            <person name="Williamson J."/>
            <person name="Wilson K."/>
            <person name="Woghiren I.O."/>
            <person name="Woodworth J.R."/>
            <person name="Worley K.C."/>
            <person name="Wright R.A."/>
            <person name="Wu W."/>
            <person name="Young L."/>
            <person name="Zhang L."/>
            <person name="Zhang J."/>
            <person name="Zhu Y."/>
            <person name="Muzny D.M."/>
            <person name="Weinstock G."/>
            <person name="Gibbs R.A."/>
        </authorList>
    </citation>
    <scope>NUCLEOTIDE SEQUENCE [LARGE SCALE GENOMIC DNA]</scope>
    <source>
        <strain evidence="10">LSR1</strain>
    </source>
</reference>
<dbReference type="RefSeq" id="XP_008178245.1">
    <property type="nucleotide sequence ID" value="XM_008180023.1"/>
</dbReference>
<evidence type="ECO:0000256" key="2">
    <source>
        <dbReference type="ARBA" id="ARBA00004123"/>
    </source>
</evidence>
<evidence type="ECO:0000256" key="6">
    <source>
        <dbReference type="ARBA" id="ARBA00022801"/>
    </source>
</evidence>
<evidence type="ECO:0000313" key="9">
    <source>
        <dbReference type="EnsemblMetazoa" id="XP_008178245.1"/>
    </source>
</evidence>
<dbReference type="GO" id="GO:0005634">
    <property type="term" value="C:nucleus"/>
    <property type="evidence" value="ECO:0007669"/>
    <property type="project" value="UniProtKB-SubCell"/>
</dbReference>
<evidence type="ECO:0000256" key="3">
    <source>
        <dbReference type="ARBA" id="ARBA00006958"/>
    </source>
</evidence>
<comment type="similarity">
    <text evidence="3">Belongs to the HARBI1 family.</text>
</comment>
<reference evidence="9" key="2">
    <citation type="submission" date="2022-06" db="UniProtKB">
        <authorList>
            <consortium name="EnsemblMetazoa"/>
        </authorList>
    </citation>
    <scope>IDENTIFICATION</scope>
</reference>
<evidence type="ECO:0000313" key="10">
    <source>
        <dbReference type="Proteomes" id="UP000007819"/>
    </source>
</evidence>
<protein>
    <recommendedName>
        <fullName evidence="8">DDE Tnp4 domain-containing protein</fullName>
    </recommendedName>
</protein>
<dbReference type="AlphaFoldDB" id="A0A8R1X086"/>